<feature type="region of interest" description="Disordered" evidence="1">
    <location>
        <begin position="234"/>
        <end position="275"/>
    </location>
</feature>
<name>A0A8T0VMH7_PANVG</name>
<evidence type="ECO:0000313" key="3">
    <source>
        <dbReference type="Proteomes" id="UP000823388"/>
    </source>
</evidence>
<reference evidence="2" key="1">
    <citation type="submission" date="2020-05" db="EMBL/GenBank/DDBJ databases">
        <title>WGS assembly of Panicum virgatum.</title>
        <authorList>
            <person name="Lovell J.T."/>
            <person name="Jenkins J."/>
            <person name="Shu S."/>
            <person name="Juenger T.E."/>
            <person name="Schmutz J."/>
        </authorList>
    </citation>
    <scope>NUCLEOTIDE SEQUENCE</scope>
    <source>
        <strain evidence="2">AP13</strain>
    </source>
</reference>
<feature type="region of interest" description="Disordered" evidence="1">
    <location>
        <begin position="88"/>
        <end position="177"/>
    </location>
</feature>
<comment type="caution">
    <text evidence="2">The sequence shown here is derived from an EMBL/GenBank/DDBJ whole genome shotgun (WGS) entry which is preliminary data.</text>
</comment>
<dbReference type="EMBL" id="CM029040">
    <property type="protein sequence ID" value="KAG2634464.1"/>
    <property type="molecule type" value="Genomic_DNA"/>
</dbReference>
<accession>A0A8T0VMH7</accession>
<feature type="compositionally biased region" description="Gly residues" evidence="1">
    <location>
        <begin position="127"/>
        <end position="156"/>
    </location>
</feature>
<sequence length="291" mass="30866">MSLPRRGGSPPGAAPHPVRGRRCQGGRAPPLPGGRGGAPIRRTWRPAPPMLQRECGGCLPLCHRQVTLLVPVRCPTHVRPRAHWGSAMAAPDRHLRGGSRSGPNRLHPGDADPRSGVPVPAGEEPGDGGGAPGDRGGARLGPAGPGGRAPSEGGGAQHDAPNHGGRPRPVGCCRHGAQADPTGVGRAVWWALDRHAGVRCRTEARHHHTEARQHCPGARHRGRKCWRGIEVREDHAREPPRRSRRGRQPPTRVGPGRGLEGGRQGDSSLTSRGSCQWSCRPVNLEGSVLRL</sequence>
<feature type="region of interest" description="Disordered" evidence="1">
    <location>
        <begin position="1"/>
        <end position="45"/>
    </location>
</feature>
<keyword evidence="3" id="KW-1185">Reference proteome</keyword>
<gene>
    <name evidence="2" type="ORF">PVAP13_2NG292100</name>
</gene>
<feature type="compositionally biased region" description="Polar residues" evidence="1">
    <location>
        <begin position="266"/>
        <end position="275"/>
    </location>
</feature>
<feature type="compositionally biased region" description="Gly residues" evidence="1">
    <location>
        <begin position="255"/>
        <end position="264"/>
    </location>
</feature>
<dbReference type="Proteomes" id="UP000823388">
    <property type="component" value="Chromosome 2N"/>
</dbReference>
<organism evidence="2 3">
    <name type="scientific">Panicum virgatum</name>
    <name type="common">Blackwell switchgrass</name>
    <dbReference type="NCBI Taxonomy" id="38727"/>
    <lineage>
        <taxon>Eukaryota</taxon>
        <taxon>Viridiplantae</taxon>
        <taxon>Streptophyta</taxon>
        <taxon>Embryophyta</taxon>
        <taxon>Tracheophyta</taxon>
        <taxon>Spermatophyta</taxon>
        <taxon>Magnoliopsida</taxon>
        <taxon>Liliopsida</taxon>
        <taxon>Poales</taxon>
        <taxon>Poaceae</taxon>
        <taxon>PACMAD clade</taxon>
        <taxon>Panicoideae</taxon>
        <taxon>Panicodae</taxon>
        <taxon>Paniceae</taxon>
        <taxon>Panicinae</taxon>
        <taxon>Panicum</taxon>
        <taxon>Panicum sect. Hiantes</taxon>
    </lineage>
</organism>
<dbReference type="AlphaFoldDB" id="A0A8T0VMH7"/>
<evidence type="ECO:0000256" key="1">
    <source>
        <dbReference type="SAM" id="MobiDB-lite"/>
    </source>
</evidence>
<proteinExistence type="predicted"/>
<protein>
    <submittedName>
        <fullName evidence="2">Uncharacterized protein</fullName>
    </submittedName>
</protein>
<evidence type="ECO:0000313" key="2">
    <source>
        <dbReference type="EMBL" id="KAG2634464.1"/>
    </source>
</evidence>